<gene>
    <name evidence="10" type="ORF">FCC1311_059272</name>
</gene>
<dbReference type="EMBL" id="BEYU01000063">
    <property type="protein sequence ID" value="GBG29706.1"/>
    <property type="molecule type" value="Genomic_DNA"/>
</dbReference>
<evidence type="ECO:0000259" key="9">
    <source>
        <dbReference type="PROSITE" id="PS50011"/>
    </source>
</evidence>
<feature type="compositionally biased region" description="Low complexity" evidence="8">
    <location>
        <begin position="396"/>
        <end position="411"/>
    </location>
</feature>
<feature type="compositionally biased region" description="Low complexity" evidence="8">
    <location>
        <begin position="27"/>
        <end position="36"/>
    </location>
</feature>
<evidence type="ECO:0000313" key="11">
    <source>
        <dbReference type="Proteomes" id="UP000241890"/>
    </source>
</evidence>
<comment type="similarity">
    <text evidence="7">Belongs to the protein kinase superfamily.</text>
</comment>
<dbReference type="InterPro" id="IPR017441">
    <property type="entry name" value="Protein_kinase_ATP_BS"/>
</dbReference>
<organism evidence="10 11">
    <name type="scientific">Hondaea fermentalgiana</name>
    <dbReference type="NCBI Taxonomy" id="2315210"/>
    <lineage>
        <taxon>Eukaryota</taxon>
        <taxon>Sar</taxon>
        <taxon>Stramenopiles</taxon>
        <taxon>Bigyra</taxon>
        <taxon>Labyrinthulomycetes</taxon>
        <taxon>Thraustochytrida</taxon>
        <taxon>Thraustochytriidae</taxon>
        <taxon>Hondaea</taxon>
    </lineage>
</organism>
<feature type="region of interest" description="Disordered" evidence="8">
    <location>
        <begin position="396"/>
        <end position="464"/>
    </location>
</feature>
<keyword evidence="5 6" id="KW-0067">ATP-binding</keyword>
<keyword evidence="2" id="KW-0808">Transferase</keyword>
<dbReference type="InterPro" id="IPR008271">
    <property type="entry name" value="Ser/Thr_kinase_AS"/>
</dbReference>
<proteinExistence type="inferred from homology"/>
<keyword evidence="11" id="KW-1185">Reference proteome</keyword>
<dbReference type="Pfam" id="PF00069">
    <property type="entry name" value="Pkinase"/>
    <property type="match status" value="1"/>
</dbReference>
<dbReference type="PROSITE" id="PS50011">
    <property type="entry name" value="PROTEIN_KINASE_DOM"/>
    <property type="match status" value="1"/>
</dbReference>
<dbReference type="OrthoDB" id="193931at2759"/>
<feature type="compositionally biased region" description="Polar residues" evidence="8">
    <location>
        <begin position="429"/>
        <end position="443"/>
    </location>
</feature>
<dbReference type="GO" id="GO:0004674">
    <property type="term" value="F:protein serine/threonine kinase activity"/>
    <property type="evidence" value="ECO:0007669"/>
    <property type="project" value="UniProtKB-KW"/>
</dbReference>
<feature type="region of interest" description="Disordered" evidence="8">
    <location>
        <begin position="1"/>
        <end position="53"/>
    </location>
</feature>
<evidence type="ECO:0000256" key="2">
    <source>
        <dbReference type="ARBA" id="ARBA00022679"/>
    </source>
</evidence>
<evidence type="ECO:0000256" key="3">
    <source>
        <dbReference type="ARBA" id="ARBA00022741"/>
    </source>
</evidence>
<name>A0A2R5GFK5_9STRA</name>
<accession>A0A2R5GFK5</accession>
<reference evidence="10 11" key="1">
    <citation type="submission" date="2017-12" db="EMBL/GenBank/DDBJ databases">
        <title>Sequencing, de novo assembly and annotation of complete genome of a new Thraustochytrid species, strain FCC1311.</title>
        <authorList>
            <person name="Sedici K."/>
            <person name="Godart F."/>
            <person name="Aiese Cigliano R."/>
            <person name="Sanseverino W."/>
            <person name="Barakat M."/>
            <person name="Ortet P."/>
            <person name="Marechal E."/>
            <person name="Cagnac O."/>
            <person name="Amato A."/>
        </authorList>
    </citation>
    <scope>NUCLEOTIDE SEQUENCE [LARGE SCALE GENOMIC DNA]</scope>
</reference>
<evidence type="ECO:0000313" key="10">
    <source>
        <dbReference type="EMBL" id="GBG29706.1"/>
    </source>
</evidence>
<dbReference type="SUPFAM" id="SSF56112">
    <property type="entry name" value="Protein kinase-like (PK-like)"/>
    <property type="match status" value="1"/>
</dbReference>
<dbReference type="GO" id="GO:0005524">
    <property type="term" value="F:ATP binding"/>
    <property type="evidence" value="ECO:0007669"/>
    <property type="project" value="UniProtKB-UniRule"/>
</dbReference>
<feature type="domain" description="Protein kinase" evidence="9">
    <location>
        <begin position="89"/>
        <end position="351"/>
    </location>
</feature>
<keyword evidence="1 7" id="KW-0723">Serine/threonine-protein kinase</keyword>
<dbReference type="PROSITE" id="PS00108">
    <property type="entry name" value="PROTEIN_KINASE_ST"/>
    <property type="match status" value="1"/>
</dbReference>
<comment type="caution">
    <text evidence="10">The sequence shown here is derived from an EMBL/GenBank/DDBJ whole genome shotgun (WGS) entry which is preliminary data.</text>
</comment>
<dbReference type="CDD" id="cd05117">
    <property type="entry name" value="STKc_CAMK"/>
    <property type="match status" value="1"/>
</dbReference>
<keyword evidence="4 10" id="KW-0418">Kinase</keyword>
<feature type="binding site" evidence="6">
    <location>
        <position position="119"/>
    </location>
    <ligand>
        <name>ATP</name>
        <dbReference type="ChEBI" id="CHEBI:30616"/>
    </ligand>
</feature>
<evidence type="ECO:0000256" key="7">
    <source>
        <dbReference type="RuleBase" id="RU000304"/>
    </source>
</evidence>
<dbReference type="PANTHER" id="PTHR24347">
    <property type="entry name" value="SERINE/THREONINE-PROTEIN KINASE"/>
    <property type="match status" value="1"/>
</dbReference>
<evidence type="ECO:0000256" key="6">
    <source>
        <dbReference type="PROSITE-ProRule" id="PRU10141"/>
    </source>
</evidence>
<evidence type="ECO:0000256" key="8">
    <source>
        <dbReference type="SAM" id="MobiDB-lite"/>
    </source>
</evidence>
<dbReference type="FunFam" id="1.10.510.10:FF:000026">
    <property type="entry name" value="Calcium/calmodulin-dependent protein kinase type 1"/>
    <property type="match status" value="1"/>
</dbReference>
<evidence type="ECO:0000256" key="1">
    <source>
        <dbReference type="ARBA" id="ARBA00022527"/>
    </source>
</evidence>
<evidence type="ECO:0000256" key="5">
    <source>
        <dbReference type="ARBA" id="ARBA00022840"/>
    </source>
</evidence>
<dbReference type="SMART" id="SM00220">
    <property type="entry name" value="S_TKc"/>
    <property type="match status" value="1"/>
</dbReference>
<sequence>MGCTNSKEDGAAGAQSRESKQFEVPGQQHQQQKQKQASTAKKNGSPAKLANGASAAVVTTTGVNGLNALNAEKQDIKDLVEKESFHSVYDLGDTLGRGNYSVVKKATRKTDPSTVYAVKCIKESSLTHEDREALKVETTILKGIDSPHIVKLLGFYHEPSEKLFYIVMEFVGGGELFDRIIAKEYYSEADAQKLVRTIADAIKYCHDRGVVHRDLKPENILLTSKDDDDSIKIADFGFAKQYDTSSDDALSTSCGTPGYVAPEILNGQKYGKEVDMWSFGVIIYILLCGYPPFHHENQRELFRQIRSANFKFDEEYWSEVSNSAKDLVSKLLIVDRTKRLTIDQLLEHPWLVDKAKDTNLTDTQQKLKEEVAKRKFKAAAQAIILGNRLQKVTKLGSAGSGANASDNSNSSPVAPDVETTAAPKDENGSGKTIGSEGTANGVTDATPAAAPEPAPAVAPVQTSS</sequence>
<dbReference type="PROSITE" id="PS00107">
    <property type="entry name" value="PROTEIN_KINASE_ATP"/>
    <property type="match status" value="1"/>
</dbReference>
<keyword evidence="3 6" id="KW-0547">Nucleotide-binding</keyword>
<evidence type="ECO:0000256" key="4">
    <source>
        <dbReference type="ARBA" id="ARBA00022777"/>
    </source>
</evidence>
<dbReference type="AlphaFoldDB" id="A0A2R5GFK5"/>
<dbReference type="InterPro" id="IPR000719">
    <property type="entry name" value="Prot_kinase_dom"/>
</dbReference>
<dbReference type="InParanoid" id="A0A2R5GFK5"/>
<dbReference type="Proteomes" id="UP000241890">
    <property type="component" value="Unassembled WGS sequence"/>
</dbReference>
<protein>
    <submittedName>
        <fullName evidence="10">Protein kinase, putative</fullName>
    </submittedName>
</protein>
<dbReference type="InterPro" id="IPR011009">
    <property type="entry name" value="Kinase-like_dom_sf"/>
</dbReference>
<feature type="compositionally biased region" description="Basic and acidic residues" evidence="8">
    <location>
        <begin position="1"/>
        <end position="10"/>
    </location>
</feature>
<dbReference type="Gene3D" id="1.10.510.10">
    <property type="entry name" value="Transferase(Phosphotransferase) domain 1"/>
    <property type="match status" value="1"/>
</dbReference>